<dbReference type="InParanoid" id="A0A1Y5RDZ6"/>
<dbReference type="RefSeq" id="WP_176244888.1">
    <property type="nucleotide sequence ID" value="NZ_FWFR01000001.1"/>
</dbReference>
<name>A0A1Y5RDZ6_9PROT</name>
<dbReference type="Pfam" id="PF14238">
    <property type="entry name" value="DUF4340"/>
    <property type="match status" value="1"/>
</dbReference>
<sequence length="357" mass="38385">MRRNSWIVLLLITIVATGAAIWVAMRPEIAGDLDRRAGTMFPELRDDLDLVASLSVKSADGSFTIARGAGGTWGLVEKGGYPVPADQVKKALVALASLEFIEAKTELPERYGKIGVSDVGADGSDAVEIAAKDGDGKVMASLLLGKTKRPEAGTRPAEIYVRVPGEARAWLVSGRFDVKRKAIDWLDKNTVQIKGERIAEARYSWPDSTEVHLSRGAEGAPVTLEDIPEGRKAKAESDLKTMLEVLEFITYVDVAPAEDLDFSDAGEAHLRTFDGLAASVRIKPEADGKESSAWITVDVSAGDDASDEVRQEAAAMADRLDGWAYRLPGYRADRLQRRMADLTEPVEASGTAGATGN</sequence>
<evidence type="ECO:0000256" key="1">
    <source>
        <dbReference type="SAM" id="Phobius"/>
    </source>
</evidence>
<protein>
    <recommendedName>
        <fullName evidence="2">DUF4340 domain-containing protein</fullName>
    </recommendedName>
</protein>
<evidence type="ECO:0000259" key="2">
    <source>
        <dbReference type="Pfam" id="PF14238"/>
    </source>
</evidence>
<dbReference type="Proteomes" id="UP000193200">
    <property type="component" value="Unassembled WGS sequence"/>
</dbReference>
<dbReference type="AlphaFoldDB" id="A0A1Y5RDZ6"/>
<keyword evidence="1" id="KW-0472">Membrane</keyword>
<proteinExistence type="predicted"/>
<feature type="transmembrane region" description="Helical" evidence="1">
    <location>
        <begin position="6"/>
        <end position="25"/>
    </location>
</feature>
<gene>
    <name evidence="3" type="ORF">OCH7691_00291</name>
</gene>
<dbReference type="EMBL" id="FWFR01000001">
    <property type="protein sequence ID" value="SLN14843.1"/>
    <property type="molecule type" value="Genomic_DNA"/>
</dbReference>
<evidence type="ECO:0000313" key="3">
    <source>
        <dbReference type="EMBL" id="SLN14843.1"/>
    </source>
</evidence>
<keyword evidence="4" id="KW-1185">Reference proteome</keyword>
<feature type="domain" description="DUF4340" evidence="2">
    <location>
        <begin position="73"/>
        <end position="259"/>
    </location>
</feature>
<keyword evidence="1" id="KW-1133">Transmembrane helix</keyword>
<organism evidence="3 4">
    <name type="scientific">Oceanibacterium hippocampi</name>
    <dbReference type="NCBI Taxonomy" id="745714"/>
    <lineage>
        <taxon>Bacteria</taxon>
        <taxon>Pseudomonadati</taxon>
        <taxon>Pseudomonadota</taxon>
        <taxon>Alphaproteobacteria</taxon>
        <taxon>Sneathiellales</taxon>
        <taxon>Sneathiellaceae</taxon>
        <taxon>Oceanibacterium</taxon>
    </lineage>
</organism>
<dbReference type="InterPro" id="IPR025641">
    <property type="entry name" value="DUF4340"/>
</dbReference>
<reference evidence="3 4" key="1">
    <citation type="submission" date="2017-03" db="EMBL/GenBank/DDBJ databases">
        <authorList>
            <person name="Afonso C.L."/>
            <person name="Miller P.J."/>
            <person name="Scott M.A."/>
            <person name="Spackman E."/>
            <person name="Goraichik I."/>
            <person name="Dimitrov K.M."/>
            <person name="Suarez D.L."/>
            <person name="Swayne D.E."/>
        </authorList>
    </citation>
    <scope>NUCLEOTIDE SEQUENCE [LARGE SCALE GENOMIC DNA]</scope>
    <source>
        <strain evidence="3 4">CECT 7691</strain>
    </source>
</reference>
<accession>A0A1Y5RDZ6</accession>
<keyword evidence="1" id="KW-0812">Transmembrane</keyword>
<evidence type="ECO:0000313" key="4">
    <source>
        <dbReference type="Proteomes" id="UP000193200"/>
    </source>
</evidence>